<organism evidence="1 2">
    <name type="scientific">Scleropages formosus</name>
    <name type="common">Asian bonytongue</name>
    <name type="synonym">Osteoglossum formosum</name>
    <dbReference type="NCBI Taxonomy" id="113540"/>
    <lineage>
        <taxon>Eukaryota</taxon>
        <taxon>Metazoa</taxon>
        <taxon>Chordata</taxon>
        <taxon>Craniata</taxon>
        <taxon>Vertebrata</taxon>
        <taxon>Euteleostomi</taxon>
        <taxon>Actinopterygii</taxon>
        <taxon>Neopterygii</taxon>
        <taxon>Teleostei</taxon>
        <taxon>Osteoglossocephala</taxon>
        <taxon>Osteoglossomorpha</taxon>
        <taxon>Osteoglossiformes</taxon>
        <taxon>Osteoglossidae</taxon>
        <taxon>Scleropages</taxon>
    </lineage>
</organism>
<gene>
    <name evidence="1" type="ORF">Z043_126212</name>
</gene>
<protein>
    <submittedName>
        <fullName evidence="1">Uncharacterized protein</fullName>
    </submittedName>
</protein>
<evidence type="ECO:0000313" key="2">
    <source>
        <dbReference type="Proteomes" id="UP000034805"/>
    </source>
</evidence>
<accession>A0A0P7UC82</accession>
<evidence type="ECO:0000313" key="1">
    <source>
        <dbReference type="EMBL" id="KPP56212.1"/>
    </source>
</evidence>
<sequence length="80" mass="9346">MLCAHLLYPNESLRMNVFLDDESQSTTLLAKTTKMPFFSCFQVEVRGSRFVLRDQRKVMFQPVRPSTFIQTDKPVYKPGQ</sequence>
<dbReference type="AlphaFoldDB" id="A0A0P7UC82"/>
<feature type="non-terminal residue" evidence="1">
    <location>
        <position position="80"/>
    </location>
</feature>
<dbReference type="Proteomes" id="UP000034805">
    <property type="component" value="Unassembled WGS sequence"/>
</dbReference>
<reference evidence="1 2" key="1">
    <citation type="submission" date="2015-08" db="EMBL/GenBank/DDBJ databases">
        <title>The genome of the Asian arowana (Scleropages formosus).</title>
        <authorList>
            <person name="Tan M.H."/>
            <person name="Gan H.M."/>
            <person name="Croft L.J."/>
            <person name="Austin C.M."/>
        </authorList>
    </citation>
    <scope>NUCLEOTIDE SEQUENCE [LARGE SCALE GENOMIC DNA]</scope>
    <source>
        <strain evidence="1">Aro1</strain>
    </source>
</reference>
<comment type="caution">
    <text evidence="1">The sequence shown here is derived from an EMBL/GenBank/DDBJ whole genome shotgun (WGS) entry which is preliminary data.</text>
</comment>
<dbReference type="EMBL" id="JARO02024162">
    <property type="protein sequence ID" value="KPP56212.1"/>
    <property type="molecule type" value="Genomic_DNA"/>
</dbReference>
<dbReference type="Gene3D" id="2.60.40.1930">
    <property type="match status" value="2"/>
</dbReference>
<name>A0A0P7UC82_SCLFO</name>
<dbReference type="STRING" id="113540.ENSSFOP00015018596"/>
<proteinExistence type="predicted"/>